<proteinExistence type="predicted"/>
<dbReference type="SUPFAM" id="SSF53383">
    <property type="entry name" value="PLP-dependent transferases"/>
    <property type="match status" value="1"/>
</dbReference>
<evidence type="ECO:0000313" key="1">
    <source>
        <dbReference type="EMBL" id="RLE54017.1"/>
    </source>
</evidence>
<feature type="non-terminal residue" evidence="1">
    <location>
        <position position="209"/>
    </location>
</feature>
<sequence length="209" mass="22694">MRGTDKPAIEGGKPVRSEPIVEFPKFTEKEIEAVVEVLKSGKLTMLVGEFTRNFEEEFAKYHGVKHAIAVSNGTVALHVALRAIGIKPGDEVITTPFTFVASASSILHQNAIPVFADIDRETFNIDPVSIEERITNKTKAIIAVHLCGHPAEMDQIMKIANDHDIMVIEDCAQAIGAEYRGKIVGGIGHVSAFSFYLSKNMTTGEGGMV</sequence>
<dbReference type="GO" id="GO:0000271">
    <property type="term" value="P:polysaccharide biosynthetic process"/>
    <property type="evidence" value="ECO:0007669"/>
    <property type="project" value="TreeGrafter"/>
</dbReference>
<dbReference type="PANTHER" id="PTHR30244">
    <property type="entry name" value="TRANSAMINASE"/>
    <property type="match status" value="1"/>
</dbReference>
<organism evidence="1 2">
    <name type="scientific">Thermoproteota archaeon</name>
    <dbReference type="NCBI Taxonomy" id="2056631"/>
    <lineage>
        <taxon>Archaea</taxon>
        <taxon>Thermoproteota</taxon>
    </lineage>
</organism>
<dbReference type="CDD" id="cd00616">
    <property type="entry name" value="AHBA_syn"/>
    <property type="match status" value="1"/>
</dbReference>
<comment type="caution">
    <text evidence="1">The sequence shown here is derived from an EMBL/GenBank/DDBJ whole genome shotgun (WGS) entry which is preliminary data.</text>
</comment>
<reference evidence="1 2" key="1">
    <citation type="submission" date="2018-06" db="EMBL/GenBank/DDBJ databases">
        <title>Extensive metabolic versatility and redundancy in microbially diverse, dynamic hydrothermal sediments.</title>
        <authorList>
            <person name="Dombrowski N."/>
            <person name="Teske A."/>
            <person name="Baker B.J."/>
        </authorList>
    </citation>
    <scope>NUCLEOTIDE SEQUENCE [LARGE SCALE GENOMIC DNA]</scope>
    <source>
        <strain evidence="1">B20_G2</strain>
    </source>
</reference>
<dbReference type="InterPro" id="IPR000653">
    <property type="entry name" value="DegT/StrS_aminotransferase"/>
</dbReference>
<keyword evidence="1" id="KW-0032">Aminotransferase</keyword>
<dbReference type="AlphaFoldDB" id="A0A497F3K5"/>
<dbReference type="EMBL" id="QMRA01000038">
    <property type="protein sequence ID" value="RLE54017.1"/>
    <property type="molecule type" value="Genomic_DNA"/>
</dbReference>
<accession>A0A497F3K5</accession>
<protein>
    <submittedName>
        <fullName evidence="1">DegT/DnrJ/EryC1/StrS aminotransferase</fullName>
    </submittedName>
</protein>
<dbReference type="PANTHER" id="PTHR30244:SF34">
    <property type="entry name" value="DTDP-4-AMINO-4,6-DIDEOXYGALACTOSE TRANSAMINASE"/>
    <property type="match status" value="1"/>
</dbReference>
<dbReference type="Proteomes" id="UP000269499">
    <property type="component" value="Unassembled WGS sequence"/>
</dbReference>
<gene>
    <name evidence="1" type="ORF">DRJ26_02410</name>
</gene>
<dbReference type="InterPro" id="IPR015421">
    <property type="entry name" value="PyrdxlP-dep_Trfase_major"/>
</dbReference>
<dbReference type="Pfam" id="PF01041">
    <property type="entry name" value="DegT_DnrJ_EryC1"/>
    <property type="match status" value="1"/>
</dbReference>
<dbReference type="Gene3D" id="3.40.640.10">
    <property type="entry name" value="Type I PLP-dependent aspartate aminotransferase-like (Major domain)"/>
    <property type="match status" value="1"/>
</dbReference>
<dbReference type="InterPro" id="IPR015424">
    <property type="entry name" value="PyrdxlP-dep_Trfase"/>
</dbReference>
<name>A0A497F3K5_9CREN</name>
<dbReference type="GO" id="GO:0008483">
    <property type="term" value="F:transaminase activity"/>
    <property type="evidence" value="ECO:0007669"/>
    <property type="project" value="UniProtKB-KW"/>
</dbReference>
<evidence type="ECO:0000313" key="2">
    <source>
        <dbReference type="Proteomes" id="UP000269499"/>
    </source>
</evidence>
<dbReference type="GO" id="GO:0030170">
    <property type="term" value="F:pyridoxal phosphate binding"/>
    <property type="evidence" value="ECO:0007669"/>
    <property type="project" value="TreeGrafter"/>
</dbReference>
<keyword evidence="1" id="KW-0808">Transferase</keyword>